<keyword evidence="1" id="KW-0479">Metal-binding</keyword>
<name>A0AAN6HC48_9PEZI</name>
<feature type="compositionally biased region" description="Polar residues" evidence="2">
    <location>
        <begin position="630"/>
        <end position="643"/>
    </location>
</feature>
<evidence type="ECO:0000259" key="3">
    <source>
        <dbReference type="PROSITE" id="PS50157"/>
    </source>
</evidence>
<dbReference type="PROSITE" id="PS00028">
    <property type="entry name" value="ZINC_FINGER_C2H2_1"/>
    <property type="match status" value="1"/>
</dbReference>
<proteinExistence type="predicted"/>
<feature type="region of interest" description="Disordered" evidence="2">
    <location>
        <begin position="40"/>
        <end position="64"/>
    </location>
</feature>
<dbReference type="GO" id="GO:0008270">
    <property type="term" value="F:zinc ion binding"/>
    <property type="evidence" value="ECO:0007669"/>
    <property type="project" value="UniProtKB-KW"/>
</dbReference>
<gene>
    <name evidence="4" type="ORF">LTR91_020432</name>
</gene>
<protein>
    <recommendedName>
        <fullName evidence="3">C2H2-type domain-containing protein</fullName>
    </recommendedName>
</protein>
<reference evidence="4" key="1">
    <citation type="submission" date="2023-06" db="EMBL/GenBank/DDBJ databases">
        <title>Black Yeasts Isolated from many extreme environments.</title>
        <authorList>
            <person name="Coleine C."/>
            <person name="Stajich J.E."/>
            <person name="Selbmann L."/>
        </authorList>
    </citation>
    <scope>NUCLEOTIDE SEQUENCE</scope>
    <source>
        <strain evidence="4">CCFEE 5200</strain>
    </source>
</reference>
<feature type="compositionally biased region" description="Polar residues" evidence="2">
    <location>
        <begin position="561"/>
        <end position="571"/>
    </location>
</feature>
<dbReference type="PROSITE" id="PS50157">
    <property type="entry name" value="ZINC_FINGER_C2H2_2"/>
    <property type="match status" value="1"/>
</dbReference>
<keyword evidence="1" id="KW-0863">Zinc-finger</keyword>
<dbReference type="AlphaFoldDB" id="A0AAN6HC48"/>
<feature type="region of interest" description="Disordered" evidence="2">
    <location>
        <begin position="121"/>
        <end position="169"/>
    </location>
</feature>
<keyword evidence="1" id="KW-0862">Zinc</keyword>
<evidence type="ECO:0000313" key="4">
    <source>
        <dbReference type="EMBL" id="KAK0960296.1"/>
    </source>
</evidence>
<keyword evidence="5" id="KW-1185">Reference proteome</keyword>
<accession>A0AAN6HC48</accession>
<dbReference type="Proteomes" id="UP001175353">
    <property type="component" value="Unassembled WGS sequence"/>
</dbReference>
<feature type="region of interest" description="Disordered" evidence="2">
    <location>
        <begin position="620"/>
        <end position="643"/>
    </location>
</feature>
<feature type="compositionally biased region" description="Basic and acidic residues" evidence="2">
    <location>
        <begin position="121"/>
        <end position="140"/>
    </location>
</feature>
<sequence>MAPVHPRRRPARPNDTHMTPLLIDSFQKMSLRKGDTFHNNNKTEDIWDPLESRSGPHKAARSATCPKSLEDLLIGAGERRTAELLRRVDEAVATNSSLALGAVLSEPEVLPVPNFVVASAHVDDAPPSKTRTDERRHSHSSDSGIGASIVESDSASASAEATGESAHAACPTTDDWLSLNADESSRTNIATDAEERALSSYACGQIHKHIIVPILNEQALKDFHPLIEKVPKRIGNKEIKTLRELEKTLIFLAPEYSRSFTSYLRFCERTIRVLHTTVTTLHESDQRTPADRPYTQGYFFDLVEQVCSGQLRRKPHNIDIATQIRRYAQILAATRQRQEQGEKPDATDYSPDETVSVHGGMSHNGKPAELVRYTKDGKVISLATGKTLSGEDVASGSMKRPIPADLTDDEDALRSMARRKKGAKPEIHECPIPDCDKEFKRPCDLTKHIKTHERPWKCIDTSCKYHMHGWPTEKERDRHVNDKHSTAPPEYACLFEPCPYRSKRESNCKQHMEKAHGWQYVRSKSNGKGRASGSVTRLPRGSIPPSPHSSILTPLTPIAPSPSTNSWSVGSRESMPPPMGVPGPSNFGTPAFSHPSPEFNDHFNMNFNFSYNDATSAFPTPALSDDRRTSSASSHSGLQLDGSASISPHELNFGDAFGENNYDNFDFNNFTFQTPPHSAAGATNHNLSIDSGFGSSHAPHTSPGAQLDQTFTAPDQYDAMNVDEGFNGDFTLFGTGAAGASTSGAMFPSLPAEGSSWGNLGSQFDIHAPPLLSNNSALDELFPELKGH</sequence>
<evidence type="ECO:0000256" key="2">
    <source>
        <dbReference type="SAM" id="MobiDB-lite"/>
    </source>
</evidence>
<feature type="region of interest" description="Disordered" evidence="2">
    <location>
        <begin position="523"/>
        <end position="579"/>
    </location>
</feature>
<dbReference type="SUPFAM" id="SSF57667">
    <property type="entry name" value="beta-beta-alpha zinc fingers"/>
    <property type="match status" value="1"/>
</dbReference>
<evidence type="ECO:0000313" key="5">
    <source>
        <dbReference type="Proteomes" id="UP001175353"/>
    </source>
</evidence>
<feature type="domain" description="C2H2-type" evidence="3">
    <location>
        <begin position="428"/>
        <end position="452"/>
    </location>
</feature>
<evidence type="ECO:0000256" key="1">
    <source>
        <dbReference type="PROSITE-ProRule" id="PRU00042"/>
    </source>
</evidence>
<dbReference type="InterPro" id="IPR013087">
    <property type="entry name" value="Znf_C2H2_type"/>
</dbReference>
<organism evidence="4 5">
    <name type="scientific">Friedmanniomyces endolithicus</name>
    <dbReference type="NCBI Taxonomy" id="329885"/>
    <lineage>
        <taxon>Eukaryota</taxon>
        <taxon>Fungi</taxon>
        <taxon>Dikarya</taxon>
        <taxon>Ascomycota</taxon>
        <taxon>Pezizomycotina</taxon>
        <taxon>Dothideomycetes</taxon>
        <taxon>Dothideomycetidae</taxon>
        <taxon>Mycosphaerellales</taxon>
        <taxon>Teratosphaeriaceae</taxon>
        <taxon>Friedmanniomyces</taxon>
    </lineage>
</organism>
<dbReference type="EMBL" id="JAUJLE010000334">
    <property type="protein sequence ID" value="KAK0960296.1"/>
    <property type="molecule type" value="Genomic_DNA"/>
</dbReference>
<dbReference type="InterPro" id="IPR036236">
    <property type="entry name" value="Znf_C2H2_sf"/>
</dbReference>
<comment type="caution">
    <text evidence="4">The sequence shown here is derived from an EMBL/GenBank/DDBJ whole genome shotgun (WGS) entry which is preliminary data.</text>
</comment>
<dbReference type="Gene3D" id="3.30.160.60">
    <property type="entry name" value="Classic Zinc Finger"/>
    <property type="match status" value="1"/>
</dbReference>
<dbReference type="SMART" id="SM00355">
    <property type="entry name" value="ZnF_C2H2"/>
    <property type="match status" value="2"/>
</dbReference>
<feature type="compositionally biased region" description="Low complexity" evidence="2">
    <location>
        <begin position="147"/>
        <end position="169"/>
    </location>
</feature>